<sequence length="169" mass="19613">MQKYITILLLLATLTVSAQNLMLDNEISIFSFTTKKGKIVSLSKDKDDEYIVYRYGTKEKIELEFPKKDKESWEKFKFNGVERHGGKENNGMAICNVMFENKNYRYILYTSYLAEADPSGNDITEIGLYVKDLITKKGFDIEGEINSQKGNLYDFRSNGLLKFEDFDLY</sequence>
<reference evidence="2 3" key="1">
    <citation type="submission" date="2016-10" db="EMBL/GenBank/DDBJ databases">
        <authorList>
            <person name="de Groot N.N."/>
        </authorList>
    </citation>
    <scope>NUCLEOTIDE SEQUENCE [LARGE SCALE GENOMIC DNA]</scope>
    <source>
        <strain evidence="2 3">CGMCC 1.10076</strain>
    </source>
</reference>
<organism evidence="2 3">
    <name type="scientific">Flavobacterium noncentrifugens</name>
    <dbReference type="NCBI Taxonomy" id="1128970"/>
    <lineage>
        <taxon>Bacteria</taxon>
        <taxon>Pseudomonadati</taxon>
        <taxon>Bacteroidota</taxon>
        <taxon>Flavobacteriia</taxon>
        <taxon>Flavobacteriales</taxon>
        <taxon>Flavobacteriaceae</taxon>
        <taxon>Flavobacterium</taxon>
    </lineage>
</organism>
<dbReference type="OrthoDB" id="673145at2"/>
<dbReference type="Proteomes" id="UP000199580">
    <property type="component" value="Unassembled WGS sequence"/>
</dbReference>
<evidence type="ECO:0000313" key="2">
    <source>
        <dbReference type="EMBL" id="SDJ72006.1"/>
    </source>
</evidence>
<proteinExistence type="predicted"/>
<feature type="chain" id="PRO_5011781621" evidence="1">
    <location>
        <begin position="19"/>
        <end position="169"/>
    </location>
</feature>
<name>A0A1G8W1N8_9FLAO</name>
<protein>
    <submittedName>
        <fullName evidence="2">Uncharacterized protein</fullName>
    </submittedName>
</protein>
<keyword evidence="1" id="KW-0732">Signal</keyword>
<evidence type="ECO:0000313" key="3">
    <source>
        <dbReference type="Proteomes" id="UP000199580"/>
    </source>
</evidence>
<dbReference type="RefSeq" id="WP_091393582.1">
    <property type="nucleotide sequence ID" value="NZ_BKAI01000003.1"/>
</dbReference>
<gene>
    <name evidence="2" type="ORF">SAMN04487935_1605</name>
</gene>
<dbReference type="EMBL" id="FNEZ01000002">
    <property type="protein sequence ID" value="SDJ72006.1"/>
    <property type="molecule type" value="Genomic_DNA"/>
</dbReference>
<evidence type="ECO:0000256" key="1">
    <source>
        <dbReference type="SAM" id="SignalP"/>
    </source>
</evidence>
<dbReference type="STRING" id="1128970.SAMN04487935_1605"/>
<dbReference type="AlphaFoldDB" id="A0A1G8W1N8"/>
<accession>A0A1G8W1N8</accession>
<keyword evidence="3" id="KW-1185">Reference proteome</keyword>
<feature type="signal peptide" evidence="1">
    <location>
        <begin position="1"/>
        <end position="18"/>
    </location>
</feature>